<dbReference type="EMBL" id="HBHP01012718">
    <property type="protein sequence ID" value="CAD9759907.1"/>
    <property type="molecule type" value="Transcribed_RNA"/>
</dbReference>
<proteinExistence type="predicted"/>
<evidence type="ECO:0000256" key="1">
    <source>
        <dbReference type="SAM" id="MobiDB-lite"/>
    </source>
</evidence>
<protein>
    <submittedName>
        <fullName evidence="2">Uncharacterized protein</fullName>
    </submittedName>
</protein>
<dbReference type="AlphaFoldDB" id="A0A7S2XAH3"/>
<name>A0A7S2XAH3_9EUKA</name>
<accession>A0A7S2XAH3</accession>
<feature type="region of interest" description="Disordered" evidence="1">
    <location>
        <begin position="75"/>
        <end position="180"/>
    </location>
</feature>
<feature type="compositionally biased region" description="Acidic residues" evidence="1">
    <location>
        <begin position="75"/>
        <end position="85"/>
    </location>
</feature>
<sequence length="589" mass="66876">MAEEDDRTSLIEPSGAEPIGPMEEPENLPAEGEISAPSRRRSIWQKVVMVLLLGVVVFYIAPQDTTLPALVEDDEADSISPEDDSNFQKPNPPPSHSADNHHFPSANATDDNNNSTNNNKNNNNTKHALTLAPTSAPAPAPHASAPTGPSDEEKKKKGENSEGEKEGDSSEGGRPKDEDLEKMTKNFTAYWNDRWEGHFKFYDVDWGTYNGCHRWKNNTSGSILWHLNANHLRKVPYKNLKSFLTQSAPSGCFFIVFASREAIEVKNHPVPDKRHYDKVVDKKDPVGQTKKYLQEIRKYFGGFNVAWYIAERVGSGANRCNWGPAQSWPTTNLDWWNNAEVFAHYVAHALRIPTTPHDVMVYTRPDTWYFSAIDSERLYRFSKETGDQFVFFIRQVDNMDLCQEDPGNQMYIHTRGKVEEICVLHWKPGECGMCYGSFGPLNKNRNDPQSFSCGHEFQRVANTLSRAGARCFFSDPYRFGASLIDTVGKEFKQVLNVASRKYWEERGCDLGHEKPVCGVTNLLQNAIPYYTDLGSEETNACKVGIWGNPGRRFQDKYIHPKYKHEVYLYGPGFVNAHFYVAKQMYNITQ</sequence>
<gene>
    <name evidence="2" type="ORF">LSP00402_LOCUS7896</name>
</gene>
<feature type="compositionally biased region" description="Low complexity" evidence="1">
    <location>
        <begin position="105"/>
        <end position="146"/>
    </location>
</feature>
<feature type="region of interest" description="Disordered" evidence="1">
    <location>
        <begin position="1"/>
        <end position="38"/>
    </location>
</feature>
<feature type="compositionally biased region" description="Basic and acidic residues" evidence="1">
    <location>
        <begin position="151"/>
        <end position="180"/>
    </location>
</feature>
<evidence type="ECO:0000313" key="2">
    <source>
        <dbReference type="EMBL" id="CAD9759907.1"/>
    </source>
</evidence>
<reference evidence="2" key="1">
    <citation type="submission" date="2021-01" db="EMBL/GenBank/DDBJ databases">
        <authorList>
            <person name="Corre E."/>
            <person name="Pelletier E."/>
            <person name="Niang G."/>
            <person name="Scheremetjew M."/>
            <person name="Finn R."/>
            <person name="Kale V."/>
            <person name="Holt S."/>
            <person name="Cochrane G."/>
            <person name="Meng A."/>
            <person name="Brown T."/>
            <person name="Cohen L."/>
        </authorList>
    </citation>
    <scope>NUCLEOTIDE SEQUENCE</scope>
    <source>
        <strain evidence="2">CCMP622</strain>
    </source>
</reference>
<organism evidence="2">
    <name type="scientific">Lotharella oceanica</name>
    <dbReference type="NCBI Taxonomy" id="641309"/>
    <lineage>
        <taxon>Eukaryota</taxon>
        <taxon>Sar</taxon>
        <taxon>Rhizaria</taxon>
        <taxon>Cercozoa</taxon>
        <taxon>Chlorarachniophyceae</taxon>
        <taxon>Lotharella</taxon>
    </lineage>
</organism>